<dbReference type="PANTHER" id="PTHR13526:SF8">
    <property type="entry name" value="TRANSCRIPTION FACTOR SPT20 HOMOLOG"/>
    <property type="match status" value="1"/>
</dbReference>
<name>A0A443SFR9_9ACAR</name>
<dbReference type="Pfam" id="PF12090">
    <property type="entry name" value="Spt20_SEP"/>
    <property type="match status" value="1"/>
</dbReference>
<evidence type="ECO:0000259" key="3">
    <source>
        <dbReference type="Pfam" id="PF12090"/>
    </source>
</evidence>
<accession>A0A443SFR9</accession>
<dbReference type="STRING" id="299467.A0A443SFR9"/>
<feature type="compositionally biased region" description="Polar residues" evidence="2">
    <location>
        <begin position="233"/>
        <end position="247"/>
    </location>
</feature>
<evidence type="ECO:0000313" key="4">
    <source>
        <dbReference type="EMBL" id="RWS26332.1"/>
    </source>
</evidence>
<keyword evidence="5" id="KW-1185">Reference proteome</keyword>
<reference evidence="4 5" key="1">
    <citation type="journal article" date="2018" name="Gigascience">
        <title>Genomes of trombidid mites reveal novel predicted allergens and laterally-transferred genes associated with secondary metabolism.</title>
        <authorList>
            <person name="Dong X."/>
            <person name="Chaisiri K."/>
            <person name="Xia D."/>
            <person name="Armstrong S.D."/>
            <person name="Fang Y."/>
            <person name="Donnelly M.J."/>
            <person name="Kadowaki T."/>
            <person name="McGarry J.W."/>
            <person name="Darby A.C."/>
            <person name="Makepeace B.L."/>
        </authorList>
    </citation>
    <scope>NUCLEOTIDE SEQUENCE [LARGE SCALE GENOMIC DNA]</scope>
    <source>
        <strain evidence="4">UoL-UT</strain>
    </source>
</reference>
<dbReference type="InterPro" id="IPR046468">
    <property type="entry name" value="Spt20-like_SEP"/>
</dbReference>
<protein>
    <submittedName>
        <fullName evidence="4">Transcription factor SPT20-like protein</fullName>
    </submittedName>
</protein>
<dbReference type="GO" id="GO:0006357">
    <property type="term" value="P:regulation of transcription by RNA polymerase II"/>
    <property type="evidence" value="ECO:0007669"/>
    <property type="project" value="TreeGrafter"/>
</dbReference>
<organism evidence="4 5">
    <name type="scientific">Leptotrombidium deliense</name>
    <dbReference type="NCBI Taxonomy" id="299467"/>
    <lineage>
        <taxon>Eukaryota</taxon>
        <taxon>Metazoa</taxon>
        <taxon>Ecdysozoa</taxon>
        <taxon>Arthropoda</taxon>
        <taxon>Chelicerata</taxon>
        <taxon>Arachnida</taxon>
        <taxon>Acari</taxon>
        <taxon>Acariformes</taxon>
        <taxon>Trombidiformes</taxon>
        <taxon>Prostigmata</taxon>
        <taxon>Anystina</taxon>
        <taxon>Parasitengona</taxon>
        <taxon>Trombiculoidea</taxon>
        <taxon>Trombiculidae</taxon>
        <taxon>Leptotrombidium</taxon>
    </lineage>
</organism>
<dbReference type="AlphaFoldDB" id="A0A443SFR9"/>
<gene>
    <name evidence="4" type="ORF">B4U80_05463</name>
</gene>
<dbReference type="EMBL" id="NCKV01002861">
    <property type="protein sequence ID" value="RWS26332.1"/>
    <property type="molecule type" value="Genomic_DNA"/>
</dbReference>
<dbReference type="PANTHER" id="PTHR13526">
    <property type="entry name" value="TRANSCRIPTION FACTOR SPT20 HOMOLOG"/>
    <property type="match status" value="1"/>
</dbReference>
<evidence type="ECO:0000313" key="5">
    <source>
        <dbReference type="Proteomes" id="UP000288716"/>
    </source>
</evidence>
<evidence type="ECO:0000256" key="2">
    <source>
        <dbReference type="SAM" id="MobiDB-lite"/>
    </source>
</evidence>
<dbReference type="GO" id="GO:0000124">
    <property type="term" value="C:SAGA complex"/>
    <property type="evidence" value="ECO:0007669"/>
    <property type="project" value="InterPro"/>
</dbReference>
<dbReference type="InterPro" id="IPR021950">
    <property type="entry name" value="Spt20"/>
</dbReference>
<dbReference type="Proteomes" id="UP000288716">
    <property type="component" value="Unassembled WGS sequence"/>
</dbReference>
<comment type="caution">
    <text evidence="4">The sequence shown here is derived from an EMBL/GenBank/DDBJ whole genome shotgun (WGS) entry which is preliminary data.</text>
</comment>
<dbReference type="VEuPathDB" id="VectorBase:LDEU005708"/>
<dbReference type="GO" id="GO:0003712">
    <property type="term" value="F:transcription coregulator activity"/>
    <property type="evidence" value="ECO:0007669"/>
    <property type="project" value="InterPro"/>
</dbReference>
<proteinExistence type="inferred from homology"/>
<comment type="similarity">
    <text evidence="1">Belongs to the SPT20 family.</text>
</comment>
<evidence type="ECO:0000256" key="1">
    <source>
        <dbReference type="ARBA" id="ARBA00009112"/>
    </source>
</evidence>
<sequence>MNSHSNSFNSASNCDREKSDVCLVIKVYPNDDGFGVGLRRKSQNGKDESFVESMRLPFDENFLDYIENEELPPCLVDAIDSNADDDRYLDLFNCGALNIELRDYRRKSSKNNPSFETKFVRLKPTNLTLINDVRKLTSSFTINNRHWTQAEKITLEANLVLATSDRLCLDPDPNVAVVVNRLQFQKKWMKSSNKLQRLAKKFSYSHMNRIKKFQSLNGPKQLNLYEFLKQRSNHPSTASRLNKSTNNWREKKPQVAVLPPKSIDVEKIAKVISPPPITKENALLKTEEFIMEFMDPEKKTLYTVTMYHRPVDDKHFGQLSVNRSRENQSSNGSSCLFQFASKQLTRKFVFIEETTISVLKNGFFRRYIEQFIDILSENGRKSVKITHQVVGAQPKVSYSLATNVSNVKELEKNMQQQQSQTTVKKQFTPSVVTINAPIQHTFKAPSVNQQMISLSKVGSLNEACQIIPSSTTASVAHRPNTVTSLTKVPSLPIHTSSITKPETAALAVILTAHPLANPNTSSVHGQKMNSETLPETIVTSTIQHSSVPVTAVTTTTTLPSGINLANLNLASVQNLRLHNLVSLTNVQGVPQGIALPISLAMMPTTATTASGTSVPIHSQPTTAFMTSSGNMIVGIETPVLQSQLIAKPSDR</sequence>
<feature type="domain" description="Spt20-like SEP" evidence="3">
    <location>
        <begin position="21"/>
        <end position="182"/>
    </location>
</feature>
<feature type="region of interest" description="Disordered" evidence="2">
    <location>
        <begin position="233"/>
        <end position="253"/>
    </location>
</feature>
<dbReference type="OrthoDB" id="1932706at2759"/>